<dbReference type="Proteomes" id="UP000563151">
    <property type="component" value="Unassembled WGS sequence"/>
</dbReference>
<dbReference type="InterPro" id="IPR025962">
    <property type="entry name" value="SdpI/YhfL"/>
</dbReference>
<keyword evidence="1" id="KW-0812">Transmembrane</keyword>
<accession>A0A923IZB2</accession>
<comment type="caution">
    <text evidence="2">The sequence shown here is derived from an EMBL/GenBank/DDBJ whole genome shotgun (WGS) entry which is preliminary data.</text>
</comment>
<dbReference type="Pfam" id="PF13630">
    <property type="entry name" value="SdpI"/>
    <property type="match status" value="1"/>
</dbReference>
<protein>
    <submittedName>
        <fullName evidence="2">SdpI family protein</fullName>
    </submittedName>
</protein>
<dbReference type="EMBL" id="JAAZWO010000003">
    <property type="protein sequence ID" value="MBC2396807.1"/>
    <property type="molecule type" value="Genomic_DNA"/>
</dbReference>
<keyword evidence="1" id="KW-1133">Transmembrane helix</keyword>
<reference evidence="2 3" key="1">
    <citation type="submission" date="2020-04" db="EMBL/GenBank/DDBJ databases">
        <title>Genomic insights into acetone-butanol-ethanol (ABE) fermentation by sequencing solventogenic clostridia strains.</title>
        <authorList>
            <person name="Brown S."/>
        </authorList>
    </citation>
    <scope>NUCLEOTIDE SEQUENCE [LARGE SCALE GENOMIC DNA]</scope>
    <source>
        <strain evidence="2 3">DJ011</strain>
    </source>
</reference>
<evidence type="ECO:0000256" key="1">
    <source>
        <dbReference type="SAM" id="Phobius"/>
    </source>
</evidence>
<feature type="transmembrane region" description="Helical" evidence="1">
    <location>
        <begin position="6"/>
        <end position="23"/>
    </location>
</feature>
<keyword evidence="3" id="KW-1185">Reference proteome</keyword>
<dbReference type="RefSeq" id="WP_035146400.1">
    <property type="nucleotide sequence ID" value="NZ_JAAZWO010000003.1"/>
</dbReference>
<evidence type="ECO:0000313" key="2">
    <source>
        <dbReference type="EMBL" id="MBC2396807.1"/>
    </source>
</evidence>
<sequence>MGNLTSCISGIIFISIGLVMKLYPPEHINKTMGYRTPFAMKSKDTWLEGNRFFGIMLLIGGAIFIPFSILINHLYNSNTDLATKILGVSLSIILLMIILCTEIHLRNLFNKDGIKKEEMIIQFLHIE</sequence>
<feature type="transmembrane region" description="Helical" evidence="1">
    <location>
        <begin position="81"/>
        <end position="101"/>
    </location>
</feature>
<organism evidence="2 3">
    <name type="scientific">Clostridium tetanomorphum</name>
    <dbReference type="NCBI Taxonomy" id="1553"/>
    <lineage>
        <taxon>Bacteria</taxon>
        <taxon>Bacillati</taxon>
        <taxon>Bacillota</taxon>
        <taxon>Clostridia</taxon>
        <taxon>Eubacteriales</taxon>
        <taxon>Clostridiaceae</taxon>
        <taxon>Clostridium</taxon>
    </lineage>
</organism>
<feature type="transmembrane region" description="Helical" evidence="1">
    <location>
        <begin position="52"/>
        <end position="75"/>
    </location>
</feature>
<keyword evidence="1" id="KW-0472">Membrane</keyword>
<name>A0A923IZB2_CLOTT</name>
<evidence type="ECO:0000313" key="3">
    <source>
        <dbReference type="Proteomes" id="UP000563151"/>
    </source>
</evidence>
<dbReference type="AlphaFoldDB" id="A0A923IZB2"/>
<proteinExistence type="predicted"/>
<gene>
    <name evidence="2" type="ORF">HGG79_03295</name>
</gene>